<keyword evidence="1" id="KW-0472">Membrane</keyword>
<keyword evidence="2" id="KW-0808">Transferase</keyword>
<protein>
    <submittedName>
        <fullName evidence="2">Calcium-dependent protein kinase 28-like</fullName>
    </submittedName>
</protein>
<reference evidence="2" key="2">
    <citation type="submission" date="2023-04" db="EMBL/GenBank/DDBJ databases">
        <authorList>
            <person name="Bruccoleri R.E."/>
            <person name="Oakeley E.J."/>
            <person name="Faust A.-M."/>
            <person name="Dessus-Babus S."/>
            <person name="Altorfer M."/>
            <person name="Burckhardt D."/>
            <person name="Oertli M."/>
            <person name="Naumann U."/>
            <person name="Petersen F."/>
            <person name="Wong J."/>
        </authorList>
    </citation>
    <scope>NUCLEOTIDE SEQUENCE</scope>
    <source>
        <strain evidence="2">GSM-AAB239-AS_SAM_17_03QT</strain>
        <tissue evidence="2">Leaf</tissue>
    </source>
</reference>
<dbReference type="GO" id="GO:0016301">
    <property type="term" value="F:kinase activity"/>
    <property type="evidence" value="ECO:0007669"/>
    <property type="project" value="UniProtKB-KW"/>
</dbReference>
<evidence type="ECO:0000256" key="1">
    <source>
        <dbReference type="SAM" id="Phobius"/>
    </source>
</evidence>
<dbReference type="Proteomes" id="UP001140949">
    <property type="component" value="Unassembled WGS sequence"/>
</dbReference>
<keyword evidence="3" id="KW-1185">Reference proteome</keyword>
<accession>A0AAX6H8E8</accession>
<comment type="caution">
    <text evidence="2">The sequence shown here is derived from an EMBL/GenBank/DDBJ whole genome shotgun (WGS) entry which is preliminary data.</text>
</comment>
<keyword evidence="1" id="KW-1133">Transmembrane helix</keyword>
<dbReference type="EMBL" id="JANAVB010011399">
    <property type="protein sequence ID" value="KAJ6837113.1"/>
    <property type="molecule type" value="Genomic_DNA"/>
</dbReference>
<feature type="transmembrane region" description="Helical" evidence="1">
    <location>
        <begin position="47"/>
        <end position="70"/>
    </location>
</feature>
<keyword evidence="2" id="KW-0418">Kinase</keyword>
<evidence type="ECO:0000313" key="2">
    <source>
        <dbReference type="EMBL" id="KAJ6837113.1"/>
    </source>
</evidence>
<dbReference type="AlphaFoldDB" id="A0AAX6H8E8"/>
<gene>
    <name evidence="2" type="ORF">M6B38_121230</name>
</gene>
<sequence length="80" mass="9879">MHIQLLLSSHDFHEVVLVGARCCKLVGVWYFLFLYKCFIYDIMHIQLLLFVPHLPYRSIFLYHIFFKFLVRNYFIYDKKN</sequence>
<reference evidence="2" key="1">
    <citation type="journal article" date="2023" name="GigaByte">
        <title>Genome assembly of the bearded iris, Iris pallida Lam.</title>
        <authorList>
            <person name="Bruccoleri R.E."/>
            <person name="Oakeley E.J."/>
            <person name="Faust A.M.E."/>
            <person name="Altorfer M."/>
            <person name="Dessus-Babus S."/>
            <person name="Burckhardt D."/>
            <person name="Oertli M."/>
            <person name="Naumann U."/>
            <person name="Petersen F."/>
            <person name="Wong J."/>
        </authorList>
    </citation>
    <scope>NUCLEOTIDE SEQUENCE</scope>
    <source>
        <strain evidence="2">GSM-AAB239-AS_SAM_17_03QT</strain>
    </source>
</reference>
<proteinExistence type="predicted"/>
<organism evidence="2 3">
    <name type="scientific">Iris pallida</name>
    <name type="common">Sweet iris</name>
    <dbReference type="NCBI Taxonomy" id="29817"/>
    <lineage>
        <taxon>Eukaryota</taxon>
        <taxon>Viridiplantae</taxon>
        <taxon>Streptophyta</taxon>
        <taxon>Embryophyta</taxon>
        <taxon>Tracheophyta</taxon>
        <taxon>Spermatophyta</taxon>
        <taxon>Magnoliopsida</taxon>
        <taxon>Liliopsida</taxon>
        <taxon>Asparagales</taxon>
        <taxon>Iridaceae</taxon>
        <taxon>Iridoideae</taxon>
        <taxon>Irideae</taxon>
        <taxon>Iris</taxon>
    </lineage>
</organism>
<keyword evidence="1" id="KW-0812">Transmembrane</keyword>
<name>A0AAX6H8E8_IRIPA</name>
<evidence type="ECO:0000313" key="3">
    <source>
        <dbReference type="Proteomes" id="UP001140949"/>
    </source>
</evidence>